<dbReference type="Proteomes" id="UP000185728">
    <property type="component" value="Unassembled WGS sequence"/>
</dbReference>
<name>A0ABY1KXB9_9FLAO</name>
<keyword evidence="1" id="KW-0378">Hydrolase</keyword>
<organism evidence="3 4">
    <name type="scientific">Zobellia uliginosa</name>
    <dbReference type="NCBI Taxonomy" id="143224"/>
    <lineage>
        <taxon>Bacteria</taxon>
        <taxon>Pseudomonadati</taxon>
        <taxon>Bacteroidota</taxon>
        <taxon>Flavobacteriia</taxon>
        <taxon>Flavobacteriales</taxon>
        <taxon>Flavobacteriaceae</taxon>
        <taxon>Zobellia</taxon>
    </lineage>
</organism>
<keyword evidence="2 3" id="KW-0347">Helicase</keyword>
<dbReference type="EMBL" id="FTOB01000004">
    <property type="protein sequence ID" value="SIS87172.1"/>
    <property type="molecule type" value="Genomic_DNA"/>
</dbReference>
<dbReference type="PANTHER" id="PTHR47964:SF1">
    <property type="entry name" value="ATP-DEPENDENT DNA HELICASE HOMOLOG RECG, CHLOROPLASTIC"/>
    <property type="match status" value="1"/>
</dbReference>
<evidence type="ECO:0000256" key="1">
    <source>
        <dbReference type="ARBA" id="ARBA00022801"/>
    </source>
</evidence>
<evidence type="ECO:0000256" key="2">
    <source>
        <dbReference type="ARBA" id="ARBA00022806"/>
    </source>
</evidence>
<evidence type="ECO:0000313" key="4">
    <source>
        <dbReference type="Proteomes" id="UP000185728"/>
    </source>
</evidence>
<dbReference type="InterPro" id="IPR047112">
    <property type="entry name" value="RecG/Mfd"/>
</dbReference>
<dbReference type="Gene3D" id="3.40.50.300">
    <property type="entry name" value="P-loop containing nucleotide triphosphate hydrolases"/>
    <property type="match status" value="1"/>
</dbReference>
<dbReference type="GO" id="GO:0004386">
    <property type="term" value="F:helicase activity"/>
    <property type="evidence" value="ECO:0007669"/>
    <property type="project" value="UniProtKB-KW"/>
</dbReference>
<evidence type="ECO:0000313" key="3">
    <source>
        <dbReference type="EMBL" id="SIS87172.1"/>
    </source>
</evidence>
<sequence>MTIGSAEQFGFSQLHQLRGRVIRGADQSFCILMTSHKLSSEAKIRLQTMVQTNDGFEIAEVGLKLRGIGDIMGP</sequence>
<dbReference type="InterPro" id="IPR027417">
    <property type="entry name" value="P-loop_NTPase"/>
</dbReference>
<dbReference type="PANTHER" id="PTHR47964">
    <property type="entry name" value="ATP-DEPENDENT DNA HELICASE HOMOLOG RECG, CHLOROPLASTIC"/>
    <property type="match status" value="1"/>
</dbReference>
<protein>
    <submittedName>
        <fullName evidence="3">ATP-dependent DNA helicase RecG</fullName>
    </submittedName>
</protein>
<keyword evidence="4" id="KW-1185">Reference proteome</keyword>
<gene>
    <name evidence="3" type="ORF">SAMN05421766_104526</name>
</gene>
<dbReference type="SUPFAM" id="SSF52540">
    <property type="entry name" value="P-loop containing nucleoside triphosphate hydrolases"/>
    <property type="match status" value="1"/>
</dbReference>
<accession>A0ABY1KXB9</accession>
<keyword evidence="2 3" id="KW-0067">ATP-binding</keyword>
<keyword evidence="2 3" id="KW-0547">Nucleotide-binding</keyword>
<proteinExistence type="predicted"/>
<reference evidence="3 4" key="1">
    <citation type="submission" date="2017-01" db="EMBL/GenBank/DDBJ databases">
        <authorList>
            <person name="Varghese N."/>
            <person name="Submissions S."/>
        </authorList>
    </citation>
    <scope>NUCLEOTIDE SEQUENCE [LARGE SCALE GENOMIC DNA]</scope>
    <source>
        <strain evidence="3 4">DSM 2061</strain>
    </source>
</reference>
<comment type="caution">
    <text evidence="3">The sequence shown here is derived from an EMBL/GenBank/DDBJ whole genome shotgun (WGS) entry which is preliminary data.</text>
</comment>